<dbReference type="InterPro" id="IPR001155">
    <property type="entry name" value="OxRdtase_FMN_N"/>
</dbReference>
<dbReference type="PANTHER" id="PTHR43303:SF4">
    <property type="entry name" value="NADPH DEHYDROGENASE C23G7.10C-RELATED"/>
    <property type="match status" value="1"/>
</dbReference>
<gene>
    <name evidence="8" type="primary">OYE32_2</name>
    <name evidence="8" type="ORF">AAF712_007640</name>
</gene>
<reference evidence="8 9" key="1">
    <citation type="submission" date="2024-05" db="EMBL/GenBank/DDBJ databases">
        <title>A draft genome resource for the thread blight pathogen Marasmius tenuissimus strain MS-2.</title>
        <authorList>
            <person name="Yulfo-Soto G.E."/>
            <person name="Baruah I.K."/>
            <person name="Amoako-Attah I."/>
            <person name="Bukari Y."/>
            <person name="Meinhardt L.W."/>
            <person name="Bailey B.A."/>
            <person name="Cohen S.P."/>
        </authorList>
    </citation>
    <scope>NUCLEOTIDE SEQUENCE [LARGE SCALE GENOMIC DNA]</scope>
    <source>
        <strain evidence="8 9">MS-2</strain>
    </source>
</reference>
<dbReference type="PANTHER" id="PTHR43303">
    <property type="entry name" value="NADPH DEHYDROGENASE C23G7.10C-RELATED"/>
    <property type="match status" value="1"/>
</dbReference>
<dbReference type="InterPro" id="IPR044152">
    <property type="entry name" value="YqjM-like"/>
</dbReference>
<dbReference type="GO" id="GO:0016629">
    <property type="term" value="F:12-oxophytodienoate reductase activity"/>
    <property type="evidence" value="ECO:0007669"/>
    <property type="project" value="UniProtKB-EC"/>
</dbReference>
<dbReference type="EC" id="1.3.1.42" evidence="8"/>
<evidence type="ECO:0000256" key="4">
    <source>
        <dbReference type="ARBA" id="ARBA00022857"/>
    </source>
</evidence>
<evidence type="ECO:0000256" key="5">
    <source>
        <dbReference type="ARBA" id="ARBA00023002"/>
    </source>
</evidence>
<evidence type="ECO:0000313" key="8">
    <source>
        <dbReference type="EMBL" id="KAL0065306.1"/>
    </source>
</evidence>
<keyword evidence="5 8" id="KW-0560">Oxidoreductase</keyword>
<evidence type="ECO:0000256" key="6">
    <source>
        <dbReference type="SAM" id="MobiDB-lite"/>
    </source>
</evidence>
<dbReference type="Pfam" id="PF00724">
    <property type="entry name" value="Oxidored_FMN"/>
    <property type="match status" value="1"/>
</dbReference>
<evidence type="ECO:0000313" key="9">
    <source>
        <dbReference type="Proteomes" id="UP001437256"/>
    </source>
</evidence>
<evidence type="ECO:0000256" key="3">
    <source>
        <dbReference type="ARBA" id="ARBA00022643"/>
    </source>
</evidence>
<comment type="caution">
    <text evidence="8">The sequence shown here is derived from an EMBL/GenBank/DDBJ whole genome shotgun (WGS) entry which is preliminary data.</text>
</comment>
<evidence type="ECO:0000256" key="2">
    <source>
        <dbReference type="ARBA" id="ARBA00022630"/>
    </source>
</evidence>
<dbReference type="EMBL" id="JBBXMP010000049">
    <property type="protein sequence ID" value="KAL0065306.1"/>
    <property type="molecule type" value="Genomic_DNA"/>
</dbReference>
<organism evidence="8 9">
    <name type="scientific">Marasmius tenuissimus</name>
    <dbReference type="NCBI Taxonomy" id="585030"/>
    <lineage>
        <taxon>Eukaryota</taxon>
        <taxon>Fungi</taxon>
        <taxon>Dikarya</taxon>
        <taxon>Basidiomycota</taxon>
        <taxon>Agaricomycotina</taxon>
        <taxon>Agaricomycetes</taxon>
        <taxon>Agaricomycetidae</taxon>
        <taxon>Agaricales</taxon>
        <taxon>Marasmiineae</taxon>
        <taxon>Marasmiaceae</taxon>
        <taxon>Marasmius</taxon>
    </lineage>
</organism>
<evidence type="ECO:0000256" key="1">
    <source>
        <dbReference type="ARBA" id="ARBA00001917"/>
    </source>
</evidence>
<keyword evidence="3" id="KW-0288">FMN</keyword>
<dbReference type="SUPFAM" id="SSF51395">
    <property type="entry name" value="FMN-linked oxidoreductases"/>
    <property type="match status" value="1"/>
</dbReference>
<dbReference type="Proteomes" id="UP001437256">
    <property type="component" value="Unassembled WGS sequence"/>
</dbReference>
<sequence>MAIETNPKIVDMPNVPAPGIPYFTPKQDPPSGTAVEPQPNGKPIPLTFKPLKIRDMEMQNRITVAPLCQYSAENGHITAWHMAHIGGIVSRGPALTFVEATAVEARGRITPEDAGIWSDEHIESWKQLTTFAHSQNQKIGIQLAHAGRKASCVAPFIDFGMAATAAVNGWPDNVVGPSSEPWASTYCSPRELTIPEIKGLVQAFKDAAVRAIKAGFDTIQIHNAHGYLLHSFVSPYSNKRTDEYGGSFENRTRFTLEIVDAVRSVMPEGMPLFLRISGTDWLEEVFPDQPSWTIDDTVKFAHILADHGVDAIDISSGGNSEHQRVAFFGTTKTNMAQSILAQKVKQSFDAKNQQTRGGGKTLVSAVGSINTGEVAEMCLKEGRCDFVSVGRHFQKNPAAVWQFAEDLDISIYVAKQIGWGFGGRGTNTTRRS</sequence>
<evidence type="ECO:0000259" key="7">
    <source>
        <dbReference type="Pfam" id="PF00724"/>
    </source>
</evidence>
<dbReference type="Gene3D" id="3.20.20.70">
    <property type="entry name" value="Aldolase class I"/>
    <property type="match status" value="1"/>
</dbReference>
<comment type="cofactor">
    <cofactor evidence="1">
        <name>FMN</name>
        <dbReference type="ChEBI" id="CHEBI:58210"/>
    </cofactor>
</comment>
<dbReference type="CDD" id="cd02932">
    <property type="entry name" value="OYE_YqiM_FMN"/>
    <property type="match status" value="1"/>
</dbReference>
<keyword evidence="2" id="KW-0285">Flavoprotein</keyword>
<proteinExistence type="predicted"/>
<feature type="region of interest" description="Disordered" evidence="6">
    <location>
        <begin position="23"/>
        <end position="45"/>
    </location>
</feature>
<keyword evidence="9" id="KW-1185">Reference proteome</keyword>
<name>A0ABR2ZUN1_9AGAR</name>
<dbReference type="InterPro" id="IPR013785">
    <property type="entry name" value="Aldolase_TIM"/>
</dbReference>
<feature type="domain" description="NADH:flavin oxidoreductase/NADH oxidase N-terminal" evidence="7">
    <location>
        <begin position="48"/>
        <end position="404"/>
    </location>
</feature>
<accession>A0ABR2ZUN1</accession>
<keyword evidence="4" id="KW-0521">NADP</keyword>
<protein>
    <submittedName>
        <fullName evidence="8">NADH-dependent flavin oxidoreductase</fullName>
        <ecNumber evidence="8">1.3.1.42</ecNumber>
    </submittedName>
</protein>